<organism evidence="9 10">
    <name type="scientific">Thalassobaculum fulvum</name>
    <dbReference type="NCBI Taxonomy" id="1633335"/>
    <lineage>
        <taxon>Bacteria</taxon>
        <taxon>Pseudomonadati</taxon>
        <taxon>Pseudomonadota</taxon>
        <taxon>Alphaproteobacteria</taxon>
        <taxon>Rhodospirillales</taxon>
        <taxon>Thalassobaculaceae</taxon>
        <taxon>Thalassobaculum</taxon>
    </lineage>
</organism>
<evidence type="ECO:0000256" key="3">
    <source>
        <dbReference type="ARBA" id="ARBA00022475"/>
    </source>
</evidence>
<keyword evidence="3" id="KW-1003">Cell membrane</keyword>
<evidence type="ECO:0000256" key="4">
    <source>
        <dbReference type="ARBA" id="ARBA00022692"/>
    </source>
</evidence>
<feature type="transmembrane region" description="Helical" evidence="7">
    <location>
        <begin position="32"/>
        <end position="54"/>
    </location>
</feature>
<keyword evidence="10" id="KW-1185">Reference proteome</keyword>
<feature type="domain" description="ABC transmembrane type-1" evidence="8">
    <location>
        <begin position="99"/>
        <end position="288"/>
    </location>
</feature>
<evidence type="ECO:0000256" key="1">
    <source>
        <dbReference type="ARBA" id="ARBA00004651"/>
    </source>
</evidence>
<dbReference type="PROSITE" id="PS50928">
    <property type="entry name" value="ABC_TM1"/>
    <property type="match status" value="1"/>
</dbReference>
<comment type="caution">
    <text evidence="9">The sequence shown here is derived from an EMBL/GenBank/DDBJ whole genome shotgun (WGS) entry which is preliminary data.</text>
</comment>
<feature type="transmembrane region" description="Helical" evidence="7">
    <location>
        <begin position="220"/>
        <end position="245"/>
    </location>
</feature>
<keyword evidence="5 7" id="KW-1133">Transmembrane helix</keyword>
<feature type="transmembrane region" description="Helical" evidence="7">
    <location>
        <begin position="147"/>
        <end position="173"/>
    </location>
</feature>
<dbReference type="InterPro" id="IPR050366">
    <property type="entry name" value="BP-dependent_transpt_permease"/>
</dbReference>
<dbReference type="Pfam" id="PF12911">
    <property type="entry name" value="OppC_N"/>
    <property type="match status" value="1"/>
</dbReference>
<comment type="subcellular location">
    <subcellularLocation>
        <location evidence="1 7">Cell membrane</location>
        <topology evidence="1 7">Multi-pass membrane protein</topology>
    </subcellularLocation>
</comment>
<evidence type="ECO:0000256" key="5">
    <source>
        <dbReference type="ARBA" id="ARBA00022989"/>
    </source>
</evidence>
<dbReference type="EMBL" id="BMZS01000001">
    <property type="protein sequence ID" value="GHD40808.1"/>
    <property type="molecule type" value="Genomic_DNA"/>
</dbReference>
<protein>
    <submittedName>
        <fullName evidence="9">Peptide ABC transporter permease</fullName>
    </submittedName>
</protein>
<sequence length="301" mass="32202">MSVVSNGLPTAQEIVGPTPGQRLRRRLFGHRGIVVGGSILGVIILMAVLAPLIAPHDPYEQILSARIKPPVWYERGTWEHILGTDQVGRDYLSRLIYGSQISLMIGFFAAALSGLIGTAMGVAAGYFGGRVDLVVTFLITCRLSLPVILVSLAVVAVIGGSLEVVILVLGLLLWDRYAVVMRAATLQVRSLDFVAAAQTVGCSTWHILVSEILPNVMNQLIVVATLEFAHAVLLEAALSFLGLGVQPPLPSWGLMIAEGRNYILFDPWLIAIPGVALFTLLLAVNLLGDGVRDVTAPENRG</sequence>
<keyword evidence="6 7" id="KW-0472">Membrane</keyword>
<evidence type="ECO:0000313" key="10">
    <source>
        <dbReference type="Proteomes" id="UP000630353"/>
    </source>
</evidence>
<keyword evidence="4 7" id="KW-0812">Transmembrane</keyword>
<evidence type="ECO:0000256" key="2">
    <source>
        <dbReference type="ARBA" id="ARBA00022448"/>
    </source>
</evidence>
<dbReference type="GO" id="GO:0055085">
    <property type="term" value="P:transmembrane transport"/>
    <property type="evidence" value="ECO:0007669"/>
    <property type="project" value="InterPro"/>
</dbReference>
<dbReference type="PANTHER" id="PTHR43386:SF25">
    <property type="entry name" value="PEPTIDE ABC TRANSPORTER PERMEASE PROTEIN"/>
    <property type="match status" value="1"/>
</dbReference>
<evidence type="ECO:0000256" key="6">
    <source>
        <dbReference type="ARBA" id="ARBA00023136"/>
    </source>
</evidence>
<dbReference type="RefSeq" id="WP_189987267.1">
    <property type="nucleotide sequence ID" value="NZ_BMZS01000001.1"/>
</dbReference>
<reference evidence="9" key="1">
    <citation type="journal article" date="2014" name="Int. J. Syst. Evol. Microbiol.">
        <title>Complete genome sequence of Corynebacterium casei LMG S-19264T (=DSM 44701T), isolated from a smear-ripened cheese.</title>
        <authorList>
            <consortium name="US DOE Joint Genome Institute (JGI-PGF)"/>
            <person name="Walter F."/>
            <person name="Albersmeier A."/>
            <person name="Kalinowski J."/>
            <person name="Ruckert C."/>
        </authorList>
    </citation>
    <scope>NUCLEOTIDE SEQUENCE</scope>
    <source>
        <strain evidence="9">KCTC 42651</strain>
    </source>
</reference>
<dbReference type="InterPro" id="IPR035906">
    <property type="entry name" value="MetI-like_sf"/>
</dbReference>
<dbReference type="Gene3D" id="1.10.3720.10">
    <property type="entry name" value="MetI-like"/>
    <property type="match status" value="1"/>
</dbReference>
<proteinExistence type="inferred from homology"/>
<dbReference type="SUPFAM" id="SSF161098">
    <property type="entry name" value="MetI-like"/>
    <property type="match status" value="1"/>
</dbReference>
<dbReference type="Pfam" id="PF00528">
    <property type="entry name" value="BPD_transp_1"/>
    <property type="match status" value="1"/>
</dbReference>
<dbReference type="InterPro" id="IPR025966">
    <property type="entry name" value="OppC_N"/>
</dbReference>
<dbReference type="Proteomes" id="UP000630353">
    <property type="component" value="Unassembled WGS sequence"/>
</dbReference>
<evidence type="ECO:0000256" key="7">
    <source>
        <dbReference type="RuleBase" id="RU363032"/>
    </source>
</evidence>
<gene>
    <name evidence="9" type="ORF">GCM10017083_04440</name>
</gene>
<dbReference type="CDD" id="cd06261">
    <property type="entry name" value="TM_PBP2"/>
    <property type="match status" value="1"/>
</dbReference>
<evidence type="ECO:0000259" key="8">
    <source>
        <dbReference type="PROSITE" id="PS50928"/>
    </source>
</evidence>
<name>A0A918XP65_9PROT</name>
<feature type="transmembrane region" description="Helical" evidence="7">
    <location>
        <begin position="101"/>
        <end position="127"/>
    </location>
</feature>
<keyword evidence="2 7" id="KW-0813">Transport</keyword>
<dbReference type="GO" id="GO:0005886">
    <property type="term" value="C:plasma membrane"/>
    <property type="evidence" value="ECO:0007669"/>
    <property type="project" value="UniProtKB-SubCell"/>
</dbReference>
<dbReference type="PANTHER" id="PTHR43386">
    <property type="entry name" value="OLIGOPEPTIDE TRANSPORT SYSTEM PERMEASE PROTEIN APPC"/>
    <property type="match status" value="1"/>
</dbReference>
<comment type="similarity">
    <text evidence="7">Belongs to the binding-protein-dependent transport system permease family.</text>
</comment>
<reference evidence="9" key="2">
    <citation type="submission" date="2020-09" db="EMBL/GenBank/DDBJ databases">
        <authorList>
            <person name="Sun Q."/>
            <person name="Kim S."/>
        </authorList>
    </citation>
    <scope>NUCLEOTIDE SEQUENCE</scope>
    <source>
        <strain evidence="9">KCTC 42651</strain>
    </source>
</reference>
<dbReference type="AlphaFoldDB" id="A0A918XP65"/>
<feature type="transmembrane region" description="Helical" evidence="7">
    <location>
        <begin position="265"/>
        <end position="287"/>
    </location>
</feature>
<evidence type="ECO:0000313" key="9">
    <source>
        <dbReference type="EMBL" id="GHD40808.1"/>
    </source>
</evidence>
<accession>A0A918XP65</accession>
<dbReference type="InterPro" id="IPR000515">
    <property type="entry name" value="MetI-like"/>
</dbReference>